<reference evidence="2 3" key="1">
    <citation type="submission" date="2019-10" db="EMBL/GenBank/DDBJ databases">
        <authorList>
            <person name="Palmer J.M."/>
        </authorList>
    </citation>
    <scope>NUCLEOTIDE SEQUENCE [LARGE SCALE GENOMIC DNA]</scope>
    <source>
        <strain evidence="2 3">TWF694</strain>
    </source>
</reference>
<evidence type="ECO:0000313" key="3">
    <source>
        <dbReference type="Proteomes" id="UP001365542"/>
    </source>
</evidence>
<evidence type="ECO:0008006" key="4">
    <source>
        <dbReference type="Google" id="ProtNLM"/>
    </source>
</evidence>
<feature type="chain" id="PRO_5043687509" description="Secreted protein" evidence="1">
    <location>
        <begin position="22"/>
        <end position="198"/>
    </location>
</feature>
<evidence type="ECO:0000313" key="2">
    <source>
        <dbReference type="EMBL" id="KAK6538131.1"/>
    </source>
</evidence>
<keyword evidence="1" id="KW-0732">Signal</keyword>
<sequence>MKLAVINTAITGLALIGSAMAAKGKATVKACIFLQTGDSSKPFDVKWTAGTNQDTCMKQRGSSGTMRVSKHGMNCYSIGDVEVDDSWGNGCVRKESRWGLSYTIDDKLYSGSTRSKWTTGPWNSDIRLNDESPGTNVCGSDTTCSDKFLKWSNSNHQTIYIVFRPEHGKTLDNAPEITRIVEHTVGYSFRTQNSNPRL</sequence>
<feature type="signal peptide" evidence="1">
    <location>
        <begin position="1"/>
        <end position="21"/>
    </location>
</feature>
<protein>
    <recommendedName>
        <fullName evidence="4">Secreted protein</fullName>
    </recommendedName>
</protein>
<proteinExistence type="predicted"/>
<name>A0AAV9X946_9PEZI</name>
<evidence type="ECO:0000256" key="1">
    <source>
        <dbReference type="SAM" id="SignalP"/>
    </source>
</evidence>
<organism evidence="2 3">
    <name type="scientific">Orbilia ellipsospora</name>
    <dbReference type="NCBI Taxonomy" id="2528407"/>
    <lineage>
        <taxon>Eukaryota</taxon>
        <taxon>Fungi</taxon>
        <taxon>Dikarya</taxon>
        <taxon>Ascomycota</taxon>
        <taxon>Pezizomycotina</taxon>
        <taxon>Orbiliomycetes</taxon>
        <taxon>Orbiliales</taxon>
        <taxon>Orbiliaceae</taxon>
        <taxon>Orbilia</taxon>
    </lineage>
</organism>
<dbReference type="AlphaFoldDB" id="A0AAV9X946"/>
<keyword evidence="3" id="KW-1185">Reference proteome</keyword>
<gene>
    <name evidence="2" type="ORF">TWF694_011013</name>
</gene>
<dbReference type="EMBL" id="JAVHJO010000008">
    <property type="protein sequence ID" value="KAK6538131.1"/>
    <property type="molecule type" value="Genomic_DNA"/>
</dbReference>
<comment type="caution">
    <text evidence="2">The sequence shown here is derived from an EMBL/GenBank/DDBJ whole genome shotgun (WGS) entry which is preliminary data.</text>
</comment>
<accession>A0AAV9X946</accession>
<dbReference type="Proteomes" id="UP001365542">
    <property type="component" value="Unassembled WGS sequence"/>
</dbReference>